<dbReference type="EMBL" id="NOWT01000002">
    <property type="protein sequence ID" value="OYD85737.1"/>
    <property type="molecule type" value="Genomic_DNA"/>
</dbReference>
<sequence length="113" mass="12493">MRREALSLALRKPHVQEELDRRVRDAMKRRGVKALANIEFLGDMAKSEYVRLEASKDLANRAGYIPPKEQPSPDSTLIVNIDLGDGRSPMVLHDGPQGGAGSHGPRLEGRRTP</sequence>
<proteinExistence type="predicted"/>
<reference evidence="2 3" key="1">
    <citation type="submission" date="2017-07" db="EMBL/GenBank/DDBJ databases">
        <title>Whole genome sequence of Azospirillum brasilense 2A1, a potential biofertilizer strain.</title>
        <authorList>
            <person name="Fontana C.A."/>
            <person name="Toffoli L.M."/>
            <person name="Salazar S.M."/>
            <person name="Puglisi E."/>
            <person name="Pedraza R."/>
            <person name="Bassi D."/>
            <person name="Cocconcelli P.S."/>
        </authorList>
    </citation>
    <scope>NUCLEOTIDE SEQUENCE [LARGE SCALE GENOMIC DNA]</scope>
    <source>
        <strain evidence="2 3">2A1</strain>
    </source>
</reference>
<name>A0A235HJL4_AZOBR</name>
<accession>A0A235HJL4</accession>
<organism evidence="2 3">
    <name type="scientific">Azospirillum brasilense</name>
    <dbReference type="NCBI Taxonomy" id="192"/>
    <lineage>
        <taxon>Bacteria</taxon>
        <taxon>Pseudomonadati</taxon>
        <taxon>Pseudomonadota</taxon>
        <taxon>Alphaproteobacteria</taxon>
        <taxon>Rhodospirillales</taxon>
        <taxon>Azospirillaceae</taxon>
        <taxon>Azospirillum</taxon>
    </lineage>
</organism>
<comment type="caution">
    <text evidence="2">The sequence shown here is derived from an EMBL/GenBank/DDBJ whole genome shotgun (WGS) entry which is preliminary data.</text>
</comment>
<protein>
    <submittedName>
        <fullName evidence="2">Uncharacterized protein</fullName>
    </submittedName>
</protein>
<evidence type="ECO:0000313" key="3">
    <source>
        <dbReference type="Proteomes" id="UP000215367"/>
    </source>
</evidence>
<gene>
    <name evidence="2" type="ORF">CHT98_02965</name>
</gene>
<evidence type="ECO:0000256" key="1">
    <source>
        <dbReference type="SAM" id="MobiDB-lite"/>
    </source>
</evidence>
<dbReference type="Proteomes" id="UP000215367">
    <property type="component" value="Unassembled WGS sequence"/>
</dbReference>
<dbReference type="AlphaFoldDB" id="A0A235HJL4"/>
<evidence type="ECO:0000313" key="2">
    <source>
        <dbReference type="EMBL" id="OYD85737.1"/>
    </source>
</evidence>
<feature type="region of interest" description="Disordered" evidence="1">
    <location>
        <begin position="63"/>
        <end position="113"/>
    </location>
</feature>